<keyword evidence="8 9" id="KW-0862">Zinc</keyword>
<dbReference type="PROSITE" id="PS50103">
    <property type="entry name" value="ZF_C3H1"/>
    <property type="match status" value="1"/>
</dbReference>
<dbReference type="PANTHER" id="PTHR11224">
    <property type="entry name" value="MAKORIN-RELATED"/>
    <property type="match status" value="1"/>
</dbReference>
<sequence>MDSSGFPSRSTSSGSAAATNPSKTPSTKLSADAAVFVPSWLARPAAADKTCGICMENVWGKNARFGILQNCRHCFCLQCIRTWRQSSEMESKTIRSCPECRIHSHFVIPTAMWVDEGPEKDKLIKAYLENMSKKICKYFKPSDRDSCKFGNKCFYRHQNADGSLVESDSPNDISRRIRQNLPHMSDYFLDAHMDESWEEYLGPDLLALALDRQPGWGY</sequence>
<feature type="region of interest" description="Disordered" evidence="10">
    <location>
        <begin position="1"/>
        <end position="27"/>
    </location>
</feature>
<proteinExistence type="predicted"/>
<dbReference type="GO" id="GO:0008270">
    <property type="term" value="F:zinc ion binding"/>
    <property type="evidence" value="ECO:0007669"/>
    <property type="project" value="UniProtKB-KW"/>
</dbReference>
<dbReference type="InterPro" id="IPR000571">
    <property type="entry name" value="Znf_CCCH"/>
</dbReference>
<evidence type="ECO:0000259" key="12">
    <source>
        <dbReference type="PROSITE" id="PS50103"/>
    </source>
</evidence>
<dbReference type="GO" id="GO:0061630">
    <property type="term" value="F:ubiquitin protein ligase activity"/>
    <property type="evidence" value="ECO:0007669"/>
    <property type="project" value="UniProtKB-EC"/>
</dbReference>
<keyword evidence="4 9" id="KW-0479">Metal-binding</keyword>
<keyword evidence="3" id="KW-0808">Transferase</keyword>
<keyword evidence="5" id="KW-0677">Repeat</keyword>
<dbReference type="PROSITE" id="PS00518">
    <property type="entry name" value="ZF_RING_1"/>
    <property type="match status" value="1"/>
</dbReference>
<feature type="domain" description="C3H1-type" evidence="12">
    <location>
        <begin position="130"/>
        <end position="160"/>
    </location>
</feature>
<dbReference type="PROSITE" id="PS50089">
    <property type="entry name" value="ZF_RING_2"/>
    <property type="match status" value="1"/>
</dbReference>
<dbReference type="InterPro" id="IPR001841">
    <property type="entry name" value="Znf_RING"/>
</dbReference>
<comment type="catalytic activity">
    <reaction evidence="1">
        <text>S-ubiquitinyl-[E2 ubiquitin-conjugating enzyme]-L-cysteine + [acceptor protein]-L-lysine = [E2 ubiquitin-conjugating enzyme]-L-cysteine + N(6)-ubiquitinyl-[acceptor protein]-L-lysine.</text>
        <dbReference type="EC" id="2.3.2.27"/>
    </reaction>
</comment>
<feature type="domain" description="RING-type" evidence="11">
    <location>
        <begin position="51"/>
        <end position="101"/>
    </location>
</feature>
<feature type="zinc finger region" description="C3H1-type" evidence="9">
    <location>
        <begin position="130"/>
        <end position="160"/>
    </location>
</feature>
<dbReference type="FunFam" id="3.30.40.10:FF:000117">
    <property type="entry name" value="Probable E3 ubiquitin-protein ligase makorin-1"/>
    <property type="match status" value="1"/>
</dbReference>
<dbReference type="CDD" id="cd16521">
    <property type="entry name" value="RING-HC_MKRN"/>
    <property type="match status" value="1"/>
</dbReference>
<name>A0AA39I168_9BILA</name>
<evidence type="ECO:0000256" key="1">
    <source>
        <dbReference type="ARBA" id="ARBA00000900"/>
    </source>
</evidence>
<evidence type="ECO:0000313" key="13">
    <source>
        <dbReference type="EMBL" id="KAK0415898.1"/>
    </source>
</evidence>
<evidence type="ECO:0000256" key="3">
    <source>
        <dbReference type="ARBA" id="ARBA00022679"/>
    </source>
</evidence>
<dbReference type="Proteomes" id="UP001175271">
    <property type="component" value="Unassembled WGS sequence"/>
</dbReference>
<comment type="caution">
    <text evidence="13">The sequence shown here is derived from an EMBL/GenBank/DDBJ whole genome shotgun (WGS) entry which is preliminary data.</text>
</comment>
<evidence type="ECO:0000256" key="4">
    <source>
        <dbReference type="ARBA" id="ARBA00022723"/>
    </source>
</evidence>
<organism evidence="13 14">
    <name type="scientific">Steinernema hermaphroditum</name>
    <dbReference type="NCBI Taxonomy" id="289476"/>
    <lineage>
        <taxon>Eukaryota</taxon>
        <taxon>Metazoa</taxon>
        <taxon>Ecdysozoa</taxon>
        <taxon>Nematoda</taxon>
        <taxon>Chromadorea</taxon>
        <taxon>Rhabditida</taxon>
        <taxon>Tylenchina</taxon>
        <taxon>Panagrolaimomorpha</taxon>
        <taxon>Strongyloidoidea</taxon>
        <taxon>Steinernematidae</taxon>
        <taxon>Steinernema</taxon>
    </lineage>
</organism>
<dbReference type="GO" id="GO:0000209">
    <property type="term" value="P:protein polyubiquitination"/>
    <property type="evidence" value="ECO:0007669"/>
    <property type="project" value="InterPro"/>
</dbReference>
<keyword evidence="7" id="KW-0833">Ubl conjugation pathway</keyword>
<evidence type="ECO:0000256" key="5">
    <source>
        <dbReference type="ARBA" id="ARBA00022737"/>
    </source>
</evidence>
<evidence type="ECO:0000256" key="9">
    <source>
        <dbReference type="PROSITE-ProRule" id="PRU00723"/>
    </source>
</evidence>
<dbReference type="AlphaFoldDB" id="A0AA39I168"/>
<dbReference type="InterPro" id="IPR045072">
    <property type="entry name" value="MKRN-like"/>
</dbReference>
<evidence type="ECO:0000256" key="6">
    <source>
        <dbReference type="ARBA" id="ARBA00022771"/>
    </source>
</evidence>
<feature type="compositionally biased region" description="Low complexity" evidence="10">
    <location>
        <begin position="1"/>
        <end position="22"/>
    </location>
</feature>
<dbReference type="SUPFAM" id="SSF57850">
    <property type="entry name" value="RING/U-box"/>
    <property type="match status" value="1"/>
</dbReference>
<evidence type="ECO:0000256" key="10">
    <source>
        <dbReference type="SAM" id="MobiDB-lite"/>
    </source>
</evidence>
<evidence type="ECO:0000256" key="7">
    <source>
        <dbReference type="ARBA" id="ARBA00022786"/>
    </source>
</evidence>
<dbReference type="PANTHER" id="PTHR11224:SF10">
    <property type="entry name" value="IP09428P-RELATED"/>
    <property type="match status" value="1"/>
</dbReference>
<evidence type="ECO:0000313" key="14">
    <source>
        <dbReference type="Proteomes" id="UP001175271"/>
    </source>
</evidence>
<keyword evidence="6 9" id="KW-0863">Zinc-finger</keyword>
<evidence type="ECO:0000259" key="11">
    <source>
        <dbReference type="PROSITE" id="PS50089"/>
    </source>
</evidence>
<dbReference type="InterPro" id="IPR017907">
    <property type="entry name" value="Znf_RING_CS"/>
</dbReference>
<dbReference type="InterPro" id="IPR018957">
    <property type="entry name" value="Znf_C3HC4_RING-type"/>
</dbReference>
<gene>
    <name evidence="13" type="ORF">QR680_012181</name>
</gene>
<protein>
    <recommendedName>
        <fullName evidence="2">RING-type E3 ubiquitin transferase</fullName>
        <ecNumber evidence="2">2.3.2.27</ecNumber>
    </recommendedName>
</protein>
<dbReference type="SMART" id="SM00184">
    <property type="entry name" value="RING"/>
    <property type="match status" value="1"/>
</dbReference>
<keyword evidence="14" id="KW-1185">Reference proteome</keyword>
<dbReference type="EC" id="2.3.2.27" evidence="2"/>
<dbReference type="EMBL" id="JAUCMV010000002">
    <property type="protein sequence ID" value="KAK0415898.1"/>
    <property type="molecule type" value="Genomic_DNA"/>
</dbReference>
<dbReference type="InterPro" id="IPR013083">
    <property type="entry name" value="Znf_RING/FYVE/PHD"/>
</dbReference>
<dbReference type="Gene3D" id="3.30.40.10">
    <property type="entry name" value="Zinc/RING finger domain, C3HC4 (zinc finger)"/>
    <property type="match status" value="1"/>
</dbReference>
<dbReference type="Pfam" id="PF00097">
    <property type="entry name" value="zf-C3HC4"/>
    <property type="match status" value="1"/>
</dbReference>
<accession>A0AA39I168</accession>
<evidence type="ECO:0000256" key="8">
    <source>
        <dbReference type="ARBA" id="ARBA00022833"/>
    </source>
</evidence>
<reference evidence="13" key="1">
    <citation type="submission" date="2023-06" db="EMBL/GenBank/DDBJ databases">
        <title>Genomic analysis of the entomopathogenic nematode Steinernema hermaphroditum.</title>
        <authorList>
            <person name="Schwarz E.M."/>
            <person name="Heppert J.K."/>
            <person name="Baniya A."/>
            <person name="Schwartz H.T."/>
            <person name="Tan C.-H."/>
            <person name="Antoshechkin I."/>
            <person name="Sternberg P.W."/>
            <person name="Goodrich-Blair H."/>
            <person name="Dillman A.R."/>
        </authorList>
    </citation>
    <scope>NUCLEOTIDE SEQUENCE</scope>
    <source>
        <strain evidence="13">PS9179</strain>
        <tissue evidence="13">Whole animal</tissue>
    </source>
</reference>
<evidence type="ECO:0000256" key="2">
    <source>
        <dbReference type="ARBA" id="ARBA00012483"/>
    </source>
</evidence>